<evidence type="ECO:0000259" key="3">
    <source>
        <dbReference type="Pfam" id="PF05183"/>
    </source>
</evidence>
<feature type="compositionally biased region" description="Low complexity" evidence="2">
    <location>
        <begin position="19"/>
        <end position="45"/>
    </location>
</feature>
<dbReference type="Proteomes" id="UP000822688">
    <property type="component" value="Chromosome 10"/>
</dbReference>
<reference evidence="4" key="1">
    <citation type="submission" date="2020-06" db="EMBL/GenBank/DDBJ databases">
        <title>WGS assembly of Ceratodon purpureus strain R40.</title>
        <authorList>
            <person name="Carey S.B."/>
            <person name="Jenkins J."/>
            <person name="Shu S."/>
            <person name="Lovell J.T."/>
            <person name="Sreedasyam A."/>
            <person name="Maumus F."/>
            <person name="Tiley G.P."/>
            <person name="Fernandez-Pozo N."/>
            <person name="Barry K."/>
            <person name="Chen C."/>
            <person name="Wang M."/>
            <person name="Lipzen A."/>
            <person name="Daum C."/>
            <person name="Saski C.A."/>
            <person name="Payton A.C."/>
            <person name="Mcbreen J.C."/>
            <person name="Conrad R.E."/>
            <person name="Kollar L.M."/>
            <person name="Olsson S."/>
            <person name="Huttunen S."/>
            <person name="Landis J.B."/>
            <person name="Wickett N.J."/>
            <person name="Johnson M.G."/>
            <person name="Rensing S.A."/>
            <person name="Grimwood J."/>
            <person name="Schmutz J."/>
            <person name="Mcdaniel S.F."/>
        </authorList>
    </citation>
    <scope>NUCLEOTIDE SEQUENCE</scope>
    <source>
        <strain evidence="4">R40</strain>
    </source>
</reference>
<evidence type="ECO:0000313" key="4">
    <source>
        <dbReference type="EMBL" id="KAG0560421.1"/>
    </source>
</evidence>
<keyword evidence="1" id="KW-0694">RNA-binding</keyword>
<comment type="catalytic activity">
    <reaction evidence="1">
        <text>RNA(n) + a ribonucleoside 5'-triphosphate = RNA(n+1) + diphosphate</text>
        <dbReference type="Rhea" id="RHEA:21248"/>
        <dbReference type="Rhea" id="RHEA-COMP:14527"/>
        <dbReference type="Rhea" id="RHEA-COMP:17342"/>
        <dbReference type="ChEBI" id="CHEBI:33019"/>
        <dbReference type="ChEBI" id="CHEBI:61557"/>
        <dbReference type="ChEBI" id="CHEBI:140395"/>
        <dbReference type="EC" id="2.7.7.48"/>
    </reaction>
</comment>
<keyword evidence="1" id="KW-0943">RNA-mediated gene silencing</keyword>
<sequence>MRRAGQLVYSALFGRAGTEEPVPTESTTSSSHSYSVSSLSSGGSLEAEEVEDHYGSAESNSRGSSSYSDFGASDSDADGRGRRAPREGEGSTGSAHSRVVADARNLASELGSETAVIDDGHSPPHHGQSSTWSRRGFEGRGASRSRAISSKKLPTRSGGLKEVQLEKLQRLEALDRAWDELYPNEREEQFEWPWEALTEQQVALGKLDFRKFIVLLSGLSKTGLEPENALSLEQINTLQQVPLEDVPEYIAREVAIRHKIPDEFFSDVKDIKRTWLEKDGPVSFECHVDNNDVCRFKIVEQRPTSTVLHRTFGGDRVMLVFFNIRPRNVKRFQKGIVVGLRRYRLWTFKDTGKDEFKDRGEPTEEEYRRAVRGYFVCTESLADIDLNDPNFKYITRIHAARCHIMNIHNVPTMSDYCNRLQLALSLSTPVALTIPELEFVPIDDLVSETFDNIKNKPLSFTDGAGEMSLAVAKLLGSNHVVRGRKTVNKEEYPSLIQHRTYKSGMALKGTYQVNHQLEGLKIRYRPSMRKVDDKNRLVLPIIDDTLEILNTSRKPREASLCQDLIILLSLGGVPADFFEQLVQNALEKIKNVFTDWDLAYEEVQNSDPEYDTYRDETFRMLEAGFPMNHPHLQRNLRYHMADKLKSLSRGCVPLKHSFYLMGTSDPTPERILKPNQVAIAMESGKKIWGKVLVYKNPGKHWGDIHVFDAIWNKEFDKYVGQAGHTIFFSTQGDRPIVDEIAKADLDGDLFWICSNTELISQFTASKPWERPSAGSGLMKKVQLTPSKLSPEARENIMFNKFLKACVESASASPLKLAATYWKSHMDRLLIMKDEVRTHGTVHEDQDSVYQKLEQLINLFYRAVDAEKNDDEVWIPEDLIPEKRPHHMRKAYHKDDNFYTSPSVLGRLFDLTNISIDSLGCAWEDTLEYDPNFEHGEFRKHLGDWKVMLKRYNEEIRSKKTKEERDVVLHTYQQIYMFSSHDKFEEASAIYYANYEHIRERFTGKFQPSLYFAMQIAGPQLYRIYAENLSKGIEPYVIAYPVRRRMLISRR</sequence>
<dbReference type="AlphaFoldDB" id="A0A8T0GLK6"/>
<dbReference type="EMBL" id="CM026431">
    <property type="protein sequence ID" value="KAG0560421.1"/>
    <property type="molecule type" value="Genomic_DNA"/>
</dbReference>
<dbReference type="PANTHER" id="PTHR23079">
    <property type="entry name" value="RNA-DEPENDENT RNA POLYMERASE"/>
    <property type="match status" value="1"/>
</dbReference>
<comment type="caution">
    <text evidence="4">The sequence shown here is derived from an EMBL/GenBank/DDBJ whole genome shotgun (WGS) entry which is preliminary data.</text>
</comment>
<dbReference type="PANTHER" id="PTHR23079:SF55">
    <property type="entry name" value="RNA-DIRECTED RNA POLYMERASE"/>
    <property type="match status" value="1"/>
</dbReference>
<feature type="domain" description="RDRP core" evidence="3">
    <location>
        <begin position="307"/>
        <end position="909"/>
    </location>
</feature>
<proteinExistence type="inferred from homology"/>
<dbReference type="Pfam" id="PF05183">
    <property type="entry name" value="RdRP"/>
    <property type="match status" value="1"/>
</dbReference>
<feature type="region of interest" description="Disordered" evidence="2">
    <location>
        <begin position="1"/>
        <end position="99"/>
    </location>
</feature>
<dbReference type="GO" id="GO:0003723">
    <property type="term" value="F:RNA binding"/>
    <property type="evidence" value="ECO:0007669"/>
    <property type="project" value="UniProtKB-KW"/>
</dbReference>
<protein>
    <recommendedName>
        <fullName evidence="1">RNA-dependent RNA polymerase</fullName>
        <ecNumber evidence="1">2.7.7.48</ecNumber>
    </recommendedName>
</protein>
<name>A0A8T0GLK6_CERPU</name>
<comment type="function">
    <text evidence="1">Probably involved in the RNA silencing pathway and required for the generation of small interfering RNAs (siRNAs).</text>
</comment>
<dbReference type="InterPro" id="IPR007855">
    <property type="entry name" value="RDRP"/>
</dbReference>
<dbReference type="EC" id="2.7.7.48" evidence="1"/>
<dbReference type="InterPro" id="IPR057596">
    <property type="entry name" value="RDRP_core"/>
</dbReference>
<evidence type="ECO:0000256" key="2">
    <source>
        <dbReference type="SAM" id="MobiDB-lite"/>
    </source>
</evidence>
<dbReference type="GO" id="GO:0031380">
    <property type="term" value="C:nuclear RNA-directed RNA polymerase complex"/>
    <property type="evidence" value="ECO:0007669"/>
    <property type="project" value="TreeGrafter"/>
</dbReference>
<feature type="compositionally biased region" description="Basic and acidic residues" evidence="2">
    <location>
        <begin position="77"/>
        <end position="89"/>
    </location>
</feature>
<gene>
    <name evidence="4" type="ORF">KC19_10G179400</name>
</gene>
<comment type="similarity">
    <text evidence="1">Belongs to the RdRP family.</text>
</comment>
<accession>A0A8T0GLK6</accession>
<keyword evidence="1" id="KW-0808">Transferase</keyword>
<feature type="compositionally biased region" description="Low complexity" evidence="2">
    <location>
        <begin position="140"/>
        <end position="150"/>
    </location>
</feature>
<dbReference type="GO" id="GO:0003968">
    <property type="term" value="F:RNA-directed RNA polymerase activity"/>
    <property type="evidence" value="ECO:0007669"/>
    <property type="project" value="UniProtKB-KW"/>
</dbReference>
<dbReference type="GO" id="GO:0030422">
    <property type="term" value="P:siRNA processing"/>
    <property type="evidence" value="ECO:0007669"/>
    <property type="project" value="TreeGrafter"/>
</dbReference>
<feature type="region of interest" description="Disordered" evidence="2">
    <location>
        <begin position="114"/>
        <end position="156"/>
    </location>
</feature>
<evidence type="ECO:0000313" key="5">
    <source>
        <dbReference type="Proteomes" id="UP000822688"/>
    </source>
</evidence>
<keyword evidence="5" id="KW-1185">Reference proteome</keyword>
<organism evidence="4 5">
    <name type="scientific">Ceratodon purpureus</name>
    <name type="common">Fire moss</name>
    <name type="synonym">Dicranum purpureum</name>
    <dbReference type="NCBI Taxonomy" id="3225"/>
    <lineage>
        <taxon>Eukaryota</taxon>
        <taxon>Viridiplantae</taxon>
        <taxon>Streptophyta</taxon>
        <taxon>Embryophyta</taxon>
        <taxon>Bryophyta</taxon>
        <taxon>Bryophytina</taxon>
        <taxon>Bryopsida</taxon>
        <taxon>Dicranidae</taxon>
        <taxon>Pseudoditrichales</taxon>
        <taxon>Ditrichaceae</taxon>
        <taxon>Ceratodon</taxon>
    </lineage>
</organism>
<evidence type="ECO:0000256" key="1">
    <source>
        <dbReference type="RuleBase" id="RU363098"/>
    </source>
</evidence>
<keyword evidence="1" id="KW-0696">RNA-directed RNA polymerase</keyword>
<keyword evidence="1" id="KW-0548">Nucleotidyltransferase</keyword>
<feature type="compositionally biased region" description="Low complexity" evidence="2">
    <location>
        <begin position="56"/>
        <end position="74"/>
    </location>
</feature>